<dbReference type="InterPro" id="IPR036291">
    <property type="entry name" value="NAD(P)-bd_dom_sf"/>
</dbReference>
<keyword evidence="1" id="KW-0732">Signal</keyword>
<organism evidence="3 4">
    <name type="scientific">Aquimonas voraii</name>
    <dbReference type="NCBI Taxonomy" id="265719"/>
    <lineage>
        <taxon>Bacteria</taxon>
        <taxon>Pseudomonadati</taxon>
        <taxon>Pseudomonadota</taxon>
        <taxon>Gammaproteobacteria</taxon>
        <taxon>Lysobacterales</taxon>
        <taxon>Lysobacteraceae</taxon>
        <taxon>Aquimonas</taxon>
    </lineage>
</organism>
<dbReference type="Gene3D" id="3.40.50.720">
    <property type="entry name" value="NAD(P)-binding Rossmann-like Domain"/>
    <property type="match status" value="1"/>
</dbReference>
<dbReference type="STRING" id="265719.SAMN04488509_11723"/>
<name>A0A1G7A081_9GAMM</name>
<dbReference type="Pfam" id="PF01370">
    <property type="entry name" value="Epimerase"/>
    <property type="match status" value="2"/>
</dbReference>
<dbReference type="OrthoDB" id="7941246at2"/>
<evidence type="ECO:0000256" key="1">
    <source>
        <dbReference type="SAM" id="SignalP"/>
    </source>
</evidence>
<feature type="domain" description="NAD-dependent epimerase/dehydratase" evidence="2">
    <location>
        <begin position="124"/>
        <end position="253"/>
    </location>
</feature>
<dbReference type="RefSeq" id="WP_091245594.1">
    <property type="nucleotide sequence ID" value="NZ_FNAG01000017.1"/>
</dbReference>
<gene>
    <name evidence="3" type="ORF">SAMN04488509_11723</name>
</gene>
<keyword evidence="4" id="KW-1185">Reference proteome</keyword>
<evidence type="ECO:0000313" key="4">
    <source>
        <dbReference type="Proteomes" id="UP000199603"/>
    </source>
</evidence>
<proteinExistence type="predicted"/>
<feature type="chain" id="PRO_5011466330" evidence="1">
    <location>
        <begin position="28"/>
        <end position="379"/>
    </location>
</feature>
<dbReference type="InterPro" id="IPR001509">
    <property type="entry name" value="Epimerase_deHydtase"/>
</dbReference>
<dbReference type="Proteomes" id="UP000199603">
    <property type="component" value="Unassembled WGS sequence"/>
</dbReference>
<accession>A0A1G7A081</accession>
<evidence type="ECO:0000259" key="2">
    <source>
        <dbReference type="Pfam" id="PF01370"/>
    </source>
</evidence>
<protein>
    <submittedName>
        <fullName evidence="3">2'-hydroxyisoflavone reductase</fullName>
    </submittedName>
</protein>
<dbReference type="SUPFAM" id="SSF51735">
    <property type="entry name" value="NAD(P)-binding Rossmann-fold domains"/>
    <property type="match status" value="1"/>
</dbReference>
<dbReference type="InterPro" id="IPR006311">
    <property type="entry name" value="TAT_signal"/>
</dbReference>
<evidence type="ECO:0000313" key="3">
    <source>
        <dbReference type="EMBL" id="SDE07907.1"/>
    </source>
</evidence>
<dbReference type="EMBL" id="FNAG01000017">
    <property type="protein sequence ID" value="SDE07907.1"/>
    <property type="molecule type" value="Genomic_DNA"/>
</dbReference>
<sequence length="379" mass="41458">MPIRRRDVLKLGALAGAAGLAPSLASAAAPAIGRAAKPLNILILGGTGFTGPHQVRYALARGHRITLFNRGRRPQDWPAEVEELVGDRETGELDALKGRRWDVCIDNPTSVPHWVRDVGEVLKGQVDHYLFISTLSVYSDSATPGQDEDAPREVYTGPDIMAETRASLLANMALYGPMKAACEDEALKWFPDITTLIRPGLIVGPGDETDRFSYWPLRVRRGGDILAPGDGRDPVQFIDARDLAEWTIRMAEQRVFGAFNAMGPAYPMGMDQLLYGIQAVTGTPATFHWAPAEFLAEQQVSPWGDMPVWVPGQGESAGFSRHRNDRALAQGLSFRPLAETVAATLAWFDAQPEERRATVRAGIKPEREAEVLAAWKARG</sequence>
<dbReference type="AlphaFoldDB" id="A0A1G7A081"/>
<dbReference type="PROSITE" id="PS51318">
    <property type="entry name" value="TAT"/>
    <property type="match status" value="1"/>
</dbReference>
<feature type="domain" description="NAD-dependent epimerase/dehydratase" evidence="2">
    <location>
        <begin position="41"/>
        <end position="97"/>
    </location>
</feature>
<feature type="signal peptide" evidence="1">
    <location>
        <begin position="1"/>
        <end position="27"/>
    </location>
</feature>
<reference evidence="3 4" key="1">
    <citation type="submission" date="2016-10" db="EMBL/GenBank/DDBJ databases">
        <authorList>
            <person name="de Groot N.N."/>
        </authorList>
    </citation>
    <scope>NUCLEOTIDE SEQUENCE [LARGE SCALE GENOMIC DNA]</scope>
    <source>
        <strain evidence="3 4">DSM 16957</strain>
    </source>
</reference>